<comment type="caution">
    <text evidence="1">The sequence shown here is derived from an EMBL/GenBank/DDBJ whole genome shotgun (WGS) entry which is preliminary data.</text>
</comment>
<dbReference type="AlphaFoldDB" id="A0A0L6UV70"/>
<evidence type="ECO:0000313" key="1">
    <source>
        <dbReference type="EMBL" id="KNZ52421.1"/>
    </source>
</evidence>
<proteinExistence type="predicted"/>
<protein>
    <submittedName>
        <fullName evidence="1">Uncharacterized protein</fullName>
    </submittedName>
</protein>
<keyword evidence="2" id="KW-1185">Reference proteome</keyword>
<accession>A0A0L6UV70</accession>
<dbReference type="Proteomes" id="UP000037035">
    <property type="component" value="Unassembled WGS sequence"/>
</dbReference>
<gene>
    <name evidence="1" type="ORF">VP01_3580g1</name>
</gene>
<organism evidence="1 2">
    <name type="scientific">Puccinia sorghi</name>
    <dbReference type="NCBI Taxonomy" id="27349"/>
    <lineage>
        <taxon>Eukaryota</taxon>
        <taxon>Fungi</taxon>
        <taxon>Dikarya</taxon>
        <taxon>Basidiomycota</taxon>
        <taxon>Pucciniomycotina</taxon>
        <taxon>Pucciniomycetes</taxon>
        <taxon>Pucciniales</taxon>
        <taxon>Pucciniaceae</taxon>
        <taxon>Puccinia</taxon>
    </lineage>
</organism>
<evidence type="ECO:0000313" key="2">
    <source>
        <dbReference type="Proteomes" id="UP000037035"/>
    </source>
</evidence>
<sequence length="478" mass="54331">MWQGRFRQVGMSPVEVSYGLSGETQLLLESDVVSRVAWIRPSCLLQARMVWYFKFKAMVFSFLPIPNIKKLTILAVFRSETKDFSFHTAWLHPEAVQSAFCLPFFIPSYHNLTSGYPFFYFPSSFISEINKKSPGLNDLGPQFNTCVSLYATNLVGLKIVYVALFNLYQGGKSSFKLGFNLLRQAGNIESVSEDNYLKVPQGRFNNFWVPVAPQDLWNGKNNKQICDGLSRDLNIFNEHSESLIRCSVLSMGYSRISQRTSMDELIVHCKGSVNMSKDQSSVIIGSLPRFYYMRLQGPWYVIITTPKREAICADFHAVTSALACFCGCNNRFITELHYCKKRETCNHFLPFWGGDGDLAGGTPSYGIVSLVFDPQYKLEIIKFKAETDQNITALVEKFTSQTPFNLCLELINQKLTGKKNDGDDAQFWICLAAKKIKKKKNLFCHLSHWFGLPRTQPKEHPSPNQLSIELGLGLYNVQ</sequence>
<name>A0A0L6UV70_9BASI</name>
<dbReference type="EMBL" id="LAVV01008591">
    <property type="protein sequence ID" value="KNZ52421.1"/>
    <property type="molecule type" value="Genomic_DNA"/>
</dbReference>
<reference evidence="1 2" key="1">
    <citation type="submission" date="2015-08" db="EMBL/GenBank/DDBJ databases">
        <title>Next Generation Sequencing and Analysis of the Genome of Puccinia sorghi L Schw, the Causal Agent of Maize Common Rust.</title>
        <authorList>
            <person name="Rochi L."/>
            <person name="Burguener G."/>
            <person name="Darino M."/>
            <person name="Turjanski A."/>
            <person name="Kreff E."/>
            <person name="Dieguez M.J."/>
            <person name="Sacco F."/>
        </authorList>
    </citation>
    <scope>NUCLEOTIDE SEQUENCE [LARGE SCALE GENOMIC DNA]</scope>
    <source>
        <strain evidence="1 2">RO10H11247</strain>
    </source>
</reference>
<dbReference type="VEuPathDB" id="FungiDB:VP01_3580g1"/>